<comment type="subcellular location">
    <subcellularLocation>
        <location evidence="1">Membrane</location>
        <topology evidence="1">Multi-pass membrane protein</topology>
    </subcellularLocation>
</comment>
<evidence type="ECO:0000256" key="5">
    <source>
        <dbReference type="ARBA" id="ARBA00022989"/>
    </source>
</evidence>
<dbReference type="AlphaFoldDB" id="A0A433QLD6"/>
<sequence>GQCSGASFGVSPWAHPGFFFLTIDATTPPRPELSPNMAALDLPPPLDWDPPANNNQLVFLDYNDSTNQAPTSLSFALVLDPTPPPFSSPRVDCSLLFGSCNSNDPDPEEPIPGTPPHQRQNQSSLGTQLVISIALGMLCFLAFCTVRIRFSWLFAPRLNLKRHAPERLPDSFFGWIIPLIKTPHSFVLERVGLDAVVMLQFFVMAIKLFAFCSVFGVGVLYPIELAGGGLVNNTRPDDNSGSYTFASAEPGSRFLVAYLIFTYVFSFAAFYFMFQNYRDYVRMRRRYCIRLAKTLPSRTVMVQGIPPSLRTDKALAEYYEGLGLGAVESTHVVRHLSRLTSLVRQRAEVLKKLERAYAEYWGNPCSDPAYDPDAIIAETEAIEVAEVSAQSGRRGPSVDSHVGLLPLASRRKERPTIRTGPFGLFGTKVDAIDYLTHRFNELDEQVVLARRSKGYDVGTVGFVTFEEINSATIATQTLLAAEPFQLRALRAPEPRDVYWPNITLRGREQLARDIVVNVILVFLVFFWAVPVGFLSTLTSIKTLKRYAPWLLKLAKESPVLENIIQGFLPTLAVVLFMNSLPMLLEGLSFVQGLQARSDIEEATLSKYFFFLLFNVLLVFTVASTTFKTLEQILNGGAAEIVNVLATTLPQVAPFFVNYTVLQGMALLPMQLLLLGNVVTNVFLQLFLCKTPREYAEARAPWQFNYGFGYPPPLLIFIIVLVYSTISSRILVFGTIYFAVGYLVYKYQLLYVYFHPYESAGRAWPIIFPRIIIGMIIFQLTMAGLLLLKKDFTLGVLCIPLVFITFAYKYGMDLAYDKSSKYLPLQTLREELGKEAPQNASDPGKLNATDPSTVSASNQNLREVFKATAIAIVAGTRVQEATKQKAKRKRPRVVLDYDDYEADPDDHTDFKQPPITLFPGILNTGLHRYGHPALVGVLPQLWLPIKAGASWPKSRKNSVTSRPASNGKDTLASPLRSSNGNSQLMYGATNSSTPLAGTTLPAAFAGPSGGAPEPAPEGQVPEPMTPIKNPEAIMTFVGDTHESSVEQGFHSTVALPGDDGGGTTAEEPQVQESEGEEEVEDENDVHRVYYHHPERMAEETADLTP</sequence>
<feature type="transmembrane region" description="Helical" evidence="8">
    <location>
        <begin position="765"/>
        <end position="785"/>
    </location>
</feature>
<feature type="transmembrane region" description="Helical" evidence="8">
    <location>
        <begin position="607"/>
        <end position="626"/>
    </location>
</feature>
<keyword evidence="4 8" id="KW-0812">Transmembrane</keyword>
<organism evidence="12 13">
    <name type="scientific">Jimgerdemannia flammicorona</name>
    <dbReference type="NCBI Taxonomy" id="994334"/>
    <lineage>
        <taxon>Eukaryota</taxon>
        <taxon>Fungi</taxon>
        <taxon>Fungi incertae sedis</taxon>
        <taxon>Mucoromycota</taxon>
        <taxon>Mucoromycotina</taxon>
        <taxon>Endogonomycetes</taxon>
        <taxon>Endogonales</taxon>
        <taxon>Endogonaceae</taxon>
        <taxon>Jimgerdemannia</taxon>
    </lineage>
</organism>
<dbReference type="Pfam" id="PF13967">
    <property type="entry name" value="RSN1_TM"/>
    <property type="match status" value="1"/>
</dbReference>
<evidence type="ECO:0000259" key="9">
    <source>
        <dbReference type="Pfam" id="PF02714"/>
    </source>
</evidence>
<dbReference type="InterPro" id="IPR003864">
    <property type="entry name" value="CSC1/OSCA1-like_7TM"/>
</dbReference>
<evidence type="ECO:0000256" key="3">
    <source>
        <dbReference type="ARBA" id="ARBA00022448"/>
    </source>
</evidence>
<dbReference type="PANTHER" id="PTHR13018:SF5">
    <property type="entry name" value="RE44586P"/>
    <property type="match status" value="1"/>
</dbReference>
<feature type="transmembrane region" description="Helical" evidence="8">
    <location>
        <begin position="563"/>
        <end position="587"/>
    </location>
</feature>
<evidence type="ECO:0000256" key="2">
    <source>
        <dbReference type="ARBA" id="ARBA00007779"/>
    </source>
</evidence>
<feature type="domain" description="CSC1/OSCA1-like N-terminal transmembrane" evidence="10">
    <location>
        <begin position="125"/>
        <end position="275"/>
    </location>
</feature>
<reference evidence="12 13" key="1">
    <citation type="journal article" date="2018" name="New Phytol.">
        <title>Phylogenomics of Endogonaceae and evolution of mycorrhizas within Mucoromycota.</title>
        <authorList>
            <person name="Chang Y."/>
            <person name="Desiro A."/>
            <person name="Na H."/>
            <person name="Sandor L."/>
            <person name="Lipzen A."/>
            <person name="Clum A."/>
            <person name="Barry K."/>
            <person name="Grigoriev I.V."/>
            <person name="Martin F.M."/>
            <person name="Stajich J.E."/>
            <person name="Smith M.E."/>
            <person name="Bonito G."/>
            <person name="Spatafora J.W."/>
        </authorList>
    </citation>
    <scope>NUCLEOTIDE SEQUENCE [LARGE SCALE GENOMIC DNA]</scope>
    <source>
        <strain evidence="12 13">AD002</strain>
    </source>
</reference>
<keyword evidence="6 8" id="KW-0472">Membrane</keyword>
<comment type="similarity">
    <text evidence="2">Belongs to the CSC1 (TC 1.A.17) family.</text>
</comment>
<dbReference type="Pfam" id="PF02714">
    <property type="entry name" value="RSN1_7TM"/>
    <property type="match status" value="1"/>
</dbReference>
<dbReference type="InterPro" id="IPR045122">
    <property type="entry name" value="Csc1-like"/>
</dbReference>
<dbReference type="PANTHER" id="PTHR13018">
    <property type="entry name" value="PROBABLE MEMBRANE PROTEIN DUF221-RELATED"/>
    <property type="match status" value="1"/>
</dbReference>
<feature type="compositionally biased region" description="Low complexity" evidence="7">
    <location>
        <begin position="1000"/>
        <end position="1021"/>
    </location>
</feature>
<feature type="transmembrane region" description="Helical" evidence="8">
    <location>
        <begin position="514"/>
        <end position="543"/>
    </location>
</feature>
<dbReference type="InterPro" id="IPR027815">
    <property type="entry name" value="CSC1/OSCA1-like_cyt"/>
</dbReference>
<feature type="region of interest" description="Disordered" evidence="7">
    <location>
        <begin position="950"/>
        <end position="1026"/>
    </location>
</feature>
<keyword evidence="3" id="KW-0813">Transport</keyword>
<feature type="transmembrane region" description="Helical" evidence="8">
    <location>
        <begin position="665"/>
        <end position="687"/>
    </location>
</feature>
<feature type="compositionally biased region" description="Polar residues" evidence="7">
    <location>
        <begin position="974"/>
        <end position="995"/>
    </location>
</feature>
<keyword evidence="5 8" id="KW-1133">Transmembrane helix</keyword>
<dbReference type="GO" id="GO:0005227">
    <property type="term" value="F:calcium-activated cation channel activity"/>
    <property type="evidence" value="ECO:0007669"/>
    <property type="project" value="InterPro"/>
</dbReference>
<feature type="domain" description="CSC1/OSCA1-like cytosolic" evidence="11">
    <location>
        <begin position="297"/>
        <end position="501"/>
    </location>
</feature>
<feature type="compositionally biased region" description="Acidic residues" evidence="7">
    <location>
        <begin position="1072"/>
        <end position="1082"/>
    </location>
</feature>
<evidence type="ECO:0000259" key="10">
    <source>
        <dbReference type="Pfam" id="PF13967"/>
    </source>
</evidence>
<feature type="region of interest" description="Disordered" evidence="7">
    <location>
        <begin position="833"/>
        <end position="853"/>
    </location>
</feature>
<dbReference type="EMBL" id="RBNJ01003733">
    <property type="protein sequence ID" value="RUS30586.1"/>
    <property type="molecule type" value="Genomic_DNA"/>
</dbReference>
<feature type="transmembrane region" description="Helical" evidence="8">
    <location>
        <begin position="172"/>
        <end position="189"/>
    </location>
</feature>
<feature type="region of interest" description="Disordered" evidence="7">
    <location>
        <begin position="1050"/>
        <end position="1083"/>
    </location>
</feature>
<feature type="transmembrane region" description="Helical" evidence="8">
    <location>
        <begin position="791"/>
        <end position="810"/>
    </location>
</feature>
<evidence type="ECO:0000256" key="4">
    <source>
        <dbReference type="ARBA" id="ARBA00022692"/>
    </source>
</evidence>
<feature type="transmembrane region" description="Helical" evidence="8">
    <location>
        <begin position="129"/>
        <end position="152"/>
    </location>
</feature>
<evidence type="ECO:0000256" key="1">
    <source>
        <dbReference type="ARBA" id="ARBA00004141"/>
    </source>
</evidence>
<keyword evidence="13" id="KW-1185">Reference proteome</keyword>
<evidence type="ECO:0000313" key="12">
    <source>
        <dbReference type="EMBL" id="RUS30586.1"/>
    </source>
</evidence>
<evidence type="ECO:0000256" key="6">
    <source>
        <dbReference type="ARBA" id="ARBA00023136"/>
    </source>
</evidence>
<gene>
    <name evidence="12" type="ORF">BC938DRAFT_479215</name>
</gene>
<dbReference type="Pfam" id="PF14703">
    <property type="entry name" value="PHM7_cyt"/>
    <property type="match status" value="1"/>
</dbReference>
<feature type="transmembrane region" description="Helical" evidence="8">
    <location>
        <begin position="731"/>
        <end position="753"/>
    </location>
</feature>
<proteinExistence type="inferred from homology"/>
<feature type="non-terminal residue" evidence="12">
    <location>
        <position position="1"/>
    </location>
</feature>
<dbReference type="Proteomes" id="UP000274822">
    <property type="component" value="Unassembled WGS sequence"/>
</dbReference>
<feature type="transmembrane region" description="Helical" evidence="8">
    <location>
        <begin position="201"/>
        <end position="223"/>
    </location>
</feature>
<evidence type="ECO:0000313" key="13">
    <source>
        <dbReference type="Proteomes" id="UP000274822"/>
    </source>
</evidence>
<evidence type="ECO:0000259" key="11">
    <source>
        <dbReference type="Pfam" id="PF14703"/>
    </source>
</evidence>
<comment type="caution">
    <text evidence="12">The sequence shown here is derived from an EMBL/GenBank/DDBJ whole genome shotgun (WGS) entry which is preliminary data.</text>
</comment>
<protein>
    <recommendedName>
        <fullName evidence="14">DUF221-domain-containing protein</fullName>
    </recommendedName>
</protein>
<evidence type="ECO:0000256" key="7">
    <source>
        <dbReference type="SAM" id="MobiDB-lite"/>
    </source>
</evidence>
<evidence type="ECO:0000256" key="8">
    <source>
        <dbReference type="SAM" id="Phobius"/>
    </source>
</evidence>
<feature type="compositionally biased region" description="Polar residues" evidence="7">
    <location>
        <begin position="956"/>
        <end position="967"/>
    </location>
</feature>
<evidence type="ECO:0008006" key="14">
    <source>
        <dbReference type="Google" id="ProtNLM"/>
    </source>
</evidence>
<name>A0A433QLD6_9FUNG</name>
<dbReference type="GO" id="GO:0005886">
    <property type="term" value="C:plasma membrane"/>
    <property type="evidence" value="ECO:0007669"/>
    <property type="project" value="TreeGrafter"/>
</dbReference>
<feature type="transmembrane region" description="Helical" evidence="8">
    <location>
        <begin position="707"/>
        <end position="725"/>
    </location>
</feature>
<dbReference type="InterPro" id="IPR032880">
    <property type="entry name" value="CSC1/OSCA1-like_N"/>
</dbReference>
<feature type="transmembrane region" description="Helical" evidence="8">
    <location>
        <begin position="255"/>
        <end position="274"/>
    </location>
</feature>
<accession>A0A433QLD6</accession>
<feature type="domain" description="CSC1/OSCA1-like 7TM region" evidence="9">
    <location>
        <begin position="512"/>
        <end position="785"/>
    </location>
</feature>